<gene>
    <name evidence="1" type="ORF">CP500_020695</name>
</gene>
<sequence>MNLSDLQDLVAIPSNDEKLGELVSNDKYKNQFSQLKYAVDILSKEKYSKNLSKLKDVVNILSNGQDLVKISSAQLVCQLSDEQYRKDLSNLKEVVDMFYNESDKENLSQLLREIGLRYSTV</sequence>
<proteinExistence type="predicted"/>
<accession>A0A2G4EVN4</accession>
<organism evidence="1 2">
    <name type="scientific">Tychonema bourrellyi FEM_GT703</name>
    <dbReference type="NCBI Taxonomy" id="2040638"/>
    <lineage>
        <taxon>Bacteria</taxon>
        <taxon>Bacillati</taxon>
        <taxon>Cyanobacteriota</taxon>
        <taxon>Cyanophyceae</taxon>
        <taxon>Oscillatoriophycideae</taxon>
        <taxon>Oscillatoriales</taxon>
        <taxon>Microcoleaceae</taxon>
        <taxon>Tychonema</taxon>
    </lineage>
</organism>
<comment type="caution">
    <text evidence="1">The sequence shown here is derived from an EMBL/GenBank/DDBJ whole genome shotgun (WGS) entry which is preliminary data.</text>
</comment>
<dbReference type="EMBL" id="NXIB02000175">
    <property type="protein sequence ID" value="PHX53594.1"/>
    <property type="molecule type" value="Genomic_DNA"/>
</dbReference>
<keyword evidence="2" id="KW-1185">Reference proteome</keyword>
<dbReference type="AlphaFoldDB" id="A0A2G4EVN4"/>
<protein>
    <submittedName>
        <fullName evidence="1">Uncharacterized protein</fullName>
    </submittedName>
</protein>
<evidence type="ECO:0000313" key="2">
    <source>
        <dbReference type="Proteomes" id="UP000226442"/>
    </source>
</evidence>
<reference evidence="1" key="1">
    <citation type="submission" date="2017-10" db="EMBL/GenBank/DDBJ databases">
        <title>Draft genome sequence of the planktic cyanobacteria Tychonema bourrellyi isolated from alpine lentic freshwater.</title>
        <authorList>
            <person name="Tett A."/>
            <person name="Armanini F."/>
            <person name="Asnicar F."/>
            <person name="Boscaini A."/>
            <person name="Pasolli E."/>
            <person name="Zolfo M."/>
            <person name="Donati C."/>
            <person name="Salmaso N."/>
            <person name="Segata N."/>
        </authorList>
    </citation>
    <scope>NUCLEOTIDE SEQUENCE</scope>
    <source>
        <strain evidence="1">FEM_GT703</strain>
    </source>
</reference>
<dbReference type="Proteomes" id="UP000226442">
    <property type="component" value="Unassembled WGS sequence"/>
</dbReference>
<name>A0A2G4EVN4_9CYAN</name>
<evidence type="ECO:0000313" key="1">
    <source>
        <dbReference type="EMBL" id="PHX53594.1"/>
    </source>
</evidence>